<evidence type="ECO:0000256" key="1">
    <source>
        <dbReference type="SAM" id="MobiDB-lite"/>
    </source>
</evidence>
<dbReference type="EMBL" id="JACHMI010000001">
    <property type="protein sequence ID" value="MBB6554017.1"/>
    <property type="molecule type" value="Genomic_DNA"/>
</dbReference>
<proteinExistence type="predicted"/>
<evidence type="ECO:0000313" key="3">
    <source>
        <dbReference type="Proteomes" id="UP000565579"/>
    </source>
</evidence>
<dbReference type="AlphaFoldDB" id="A0A7X0P2K1"/>
<feature type="region of interest" description="Disordered" evidence="1">
    <location>
        <begin position="1"/>
        <end position="28"/>
    </location>
</feature>
<evidence type="ECO:0000313" key="2">
    <source>
        <dbReference type="EMBL" id="MBB6554017.1"/>
    </source>
</evidence>
<feature type="compositionally biased region" description="Low complexity" evidence="1">
    <location>
        <begin position="359"/>
        <end position="372"/>
    </location>
</feature>
<evidence type="ECO:0008006" key="4">
    <source>
        <dbReference type="Google" id="ProtNLM"/>
    </source>
</evidence>
<feature type="region of interest" description="Disordered" evidence="1">
    <location>
        <begin position="190"/>
        <end position="385"/>
    </location>
</feature>
<gene>
    <name evidence="2" type="ORF">HD593_008812</name>
</gene>
<sequence>MTGYWGQGLRSETEPRIDGTQATTGGSGTVDEVSALIQGTNPARIADAGHRYREIAELCRESVETLRREADRIAQTLGGEYLEQAFEKIGELQRDLARISFAADGLSRPLIWYGEQVLPWFQNNVPRTGEWFGERTFLNDLDDWIGDNIGQTDTNAHALARHHLQQLNRFIVDVYHAVPDYLEQRATAPQAGTTGVPLPQPGLPGLSSGGPAGAPTGNPYAGAGLESPYGQTPGLSGGPTPSAPDIPGLQNPSPQDPSLQNPATPGPSPDLPGTAQNPTQQNPSLPNPSLGTPAPNTPNLSQPPPTTTLSSAPQLTPSNIPVTSVPQPPATSGGPGISPGSAQVTPFTGNPPGVASTSGMGPAGTPMGMYPPGTGPAGQDRERERVPLPLVEHDAFAGDDLGGESVIA</sequence>
<feature type="compositionally biased region" description="Polar residues" evidence="1">
    <location>
        <begin position="274"/>
        <end position="290"/>
    </location>
</feature>
<feature type="compositionally biased region" description="Polar residues" evidence="1">
    <location>
        <begin position="307"/>
        <end position="325"/>
    </location>
</feature>
<reference evidence="2 3" key="1">
    <citation type="submission" date="2020-08" db="EMBL/GenBank/DDBJ databases">
        <title>Sequencing the genomes of 1000 actinobacteria strains.</title>
        <authorList>
            <person name="Klenk H.-P."/>
        </authorList>
    </citation>
    <scope>NUCLEOTIDE SEQUENCE [LARGE SCALE GENOMIC DNA]</scope>
    <source>
        <strain evidence="2 3">DSM 43768</strain>
    </source>
</reference>
<feature type="compositionally biased region" description="Polar residues" evidence="1">
    <location>
        <begin position="250"/>
        <end position="263"/>
    </location>
</feature>
<protein>
    <recommendedName>
        <fullName evidence="4">WXG100 family type VII secretion target</fullName>
    </recommendedName>
</protein>
<name>A0A7X0P2K1_9ACTN</name>
<keyword evidence="3" id="KW-1185">Reference proteome</keyword>
<dbReference type="Proteomes" id="UP000565579">
    <property type="component" value="Unassembled WGS sequence"/>
</dbReference>
<organism evidence="2 3">
    <name type="scientific">Nonomuraea rubra</name>
    <dbReference type="NCBI Taxonomy" id="46180"/>
    <lineage>
        <taxon>Bacteria</taxon>
        <taxon>Bacillati</taxon>
        <taxon>Actinomycetota</taxon>
        <taxon>Actinomycetes</taxon>
        <taxon>Streptosporangiales</taxon>
        <taxon>Streptosporangiaceae</taxon>
        <taxon>Nonomuraea</taxon>
    </lineage>
</organism>
<accession>A0A7X0P2K1</accession>
<comment type="caution">
    <text evidence="2">The sequence shown here is derived from an EMBL/GenBank/DDBJ whole genome shotgun (WGS) entry which is preliminary data.</text>
</comment>
<feature type="compositionally biased region" description="Low complexity" evidence="1">
    <location>
        <begin position="213"/>
        <end position="224"/>
    </location>
</feature>
<dbReference type="RefSeq" id="WP_185108567.1">
    <property type="nucleotide sequence ID" value="NZ_BAAAXY010000188.1"/>
</dbReference>